<dbReference type="EMBL" id="CAKOGL010000012">
    <property type="protein sequence ID" value="CAH2092816.1"/>
    <property type="molecule type" value="Genomic_DNA"/>
</dbReference>
<comment type="caution">
    <text evidence="2">The sequence shown here is derived from an EMBL/GenBank/DDBJ whole genome shotgun (WGS) entry which is preliminary data.</text>
</comment>
<dbReference type="InterPro" id="IPR012337">
    <property type="entry name" value="RNaseH-like_sf"/>
</dbReference>
<feature type="domain" description="HAT C-terminal dimerisation" evidence="1">
    <location>
        <begin position="460"/>
        <end position="513"/>
    </location>
</feature>
<proteinExistence type="predicted"/>
<evidence type="ECO:0000259" key="1">
    <source>
        <dbReference type="Pfam" id="PF05699"/>
    </source>
</evidence>
<sequence length="555" mass="63018">MKRKYERAYRPEWEQDPLLSSWLPRAKDDRDVAFCKACNCELIARLSTLKEHGSSQKHKKNITGYSSQSSVQQFFKKSPLEEVVKKAELNFCAMLVEHSLPFRLMDHLSEIICKSFHDSEIAKLFSCKRTKAAAVTYNVLQPNLEAETLADLKSCENIKTGKVMFSLIIDETIDITITSMLAVVTKYYSEKDLQVKTKFLTLVDLNGADAQSLFDALSKALTDANLDIKDAIGFGADTTNVMFEEQGGVIAKIRHVNPHCMFIKCVCHSTALCVSHASKNAIPRAINQIVQKVYGYFAHSSKRQKEFIEYQDFIGTEKHKILRHYEIRWLRDYTFIHTAFKDISEVYMCLLSWYMKANYLKTTDPLSIDPKSTVNFLSLKDIYLGVSVNTEIDRLLVHNFPNIVDESNIQKVDVELRQIKFDISVRDLLESGGSSTASTILSADKFWGAIGKMLDANGATKYPNIAKFAKALLCLPMSNASCERIFSQVNLNKTRIRNRFLNKHVSAIIITKEGIKEHGDCVSFKPSKNMLKNMSFKSIHTENEDENLEANVDTN</sequence>
<dbReference type="AlphaFoldDB" id="A0AAU9U150"/>
<dbReference type="PANTHER" id="PTHR37162">
    <property type="entry name" value="HAT FAMILY DIMERISATION DOMAINCONTAINING PROTEIN-RELATED"/>
    <property type="match status" value="1"/>
</dbReference>
<protein>
    <recommendedName>
        <fullName evidence="1">HAT C-terminal dimerisation domain-containing protein</fullName>
    </recommendedName>
</protein>
<reference evidence="2" key="1">
    <citation type="submission" date="2022-03" db="EMBL/GenBank/DDBJ databases">
        <authorList>
            <person name="Tunstrom K."/>
        </authorList>
    </citation>
    <scope>NUCLEOTIDE SEQUENCE</scope>
</reference>
<name>A0AAU9U150_EUPED</name>
<gene>
    <name evidence="2" type="ORF">EEDITHA_LOCUS8541</name>
</gene>
<organism evidence="2 3">
    <name type="scientific">Euphydryas editha</name>
    <name type="common">Edith's checkerspot</name>
    <dbReference type="NCBI Taxonomy" id="104508"/>
    <lineage>
        <taxon>Eukaryota</taxon>
        <taxon>Metazoa</taxon>
        <taxon>Ecdysozoa</taxon>
        <taxon>Arthropoda</taxon>
        <taxon>Hexapoda</taxon>
        <taxon>Insecta</taxon>
        <taxon>Pterygota</taxon>
        <taxon>Neoptera</taxon>
        <taxon>Endopterygota</taxon>
        <taxon>Lepidoptera</taxon>
        <taxon>Glossata</taxon>
        <taxon>Ditrysia</taxon>
        <taxon>Papilionoidea</taxon>
        <taxon>Nymphalidae</taxon>
        <taxon>Nymphalinae</taxon>
        <taxon>Euphydryas</taxon>
    </lineage>
</organism>
<dbReference type="SUPFAM" id="SSF53098">
    <property type="entry name" value="Ribonuclease H-like"/>
    <property type="match status" value="1"/>
</dbReference>
<evidence type="ECO:0000313" key="2">
    <source>
        <dbReference type="EMBL" id="CAH2092816.1"/>
    </source>
</evidence>
<keyword evidence="3" id="KW-1185">Reference proteome</keyword>
<dbReference type="PANTHER" id="PTHR37162:SF1">
    <property type="entry name" value="BED-TYPE DOMAIN-CONTAINING PROTEIN"/>
    <property type="match status" value="1"/>
</dbReference>
<dbReference type="InterPro" id="IPR008906">
    <property type="entry name" value="HATC_C_dom"/>
</dbReference>
<dbReference type="Pfam" id="PF05699">
    <property type="entry name" value="Dimer_Tnp_hAT"/>
    <property type="match status" value="1"/>
</dbReference>
<accession>A0AAU9U150</accession>
<evidence type="ECO:0000313" key="3">
    <source>
        <dbReference type="Proteomes" id="UP001153954"/>
    </source>
</evidence>
<dbReference type="Proteomes" id="UP001153954">
    <property type="component" value="Unassembled WGS sequence"/>
</dbReference>
<dbReference type="GO" id="GO:0046983">
    <property type="term" value="F:protein dimerization activity"/>
    <property type="evidence" value="ECO:0007669"/>
    <property type="project" value="InterPro"/>
</dbReference>